<gene>
    <name evidence="1" type="ORF">C7M71_026510</name>
</gene>
<sequence>MHEMRAEHGPAEPGGDRPVDFWHVVASGADVALCGRVLHRDAAVQPVQDGEPAAEQYCEPCLAAFREKVTPVTPATP</sequence>
<dbReference type="OrthoDB" id="3854519at2"/>
<protein>
    <submittedName>
        <fullName evidence="1">Uncharacterized protein</fullName>
    </submittedName>
</protein>
<reference evidence="2" key="1">
    <citation type="submission" date="2018-07" db="EMBL/GenBank/DDBJ databases">
        <title>Streptacidiphilus bronchialis DSM 106435 chromosome.</title>
        <authorList>
            <person name="Batra D."/>
            <person name="Gulvik C.A."/>
        </authorList>
    </citation>
    <scope>NUCLEOTIDE SEQUENCE [LARGE SCALE GENOMIC DNA]</scope>
    <source>
        <strain evidence="2">DSM 106435</strain>
    </source>
</reference>
<dbReference type="Proteomes" id="UP000249340">
    <property type="component" value="Chromosome"/>
</dbReference>
<evidence type="ECO:0000313" key="1">
    <source>
        <dbReference type="EMBL" id="AXI80426.1"/>
    </source>
</evidence>
<name>A0A345T371_9ACTN</name>
<evidence type="ECO:0000313" key="2">
    <source>
        <dbReference type="Proteomes" id="UP000249340"/>
    </source>
</evidence>
<dbReference type="EMBL" id="CP031264">
    <property type="protein sequence ID" value="AXI80426.1"/>
    <property type="molecule type" value="Genomic_DNA"/>
</dbReference>
<dbReference type="AlphaFoldDB" id="A0A345T371"/>
<keyword evidence="2" id="KW-1185">Reference proteome</keyword>
<dbReference type="KEGG" id="stri:C7M71_026510"/>
<dbReference type="RefSeq" id="WP_111492516.1">
    <property type="nucleotide sequence ID" value="NZ_CP031264.1"/>
</dbReference>
<organism evidence="1 2">
    <name type="scientific">Peterkaempfera bronchialis</name>
    <dbReference type="NCBI Taxonomy" id="2126346"/>
    <lineage>
        <taxon>Bacteria</taxon>
        <taxon>Bacillati</taxon>
        <taxon>Actinomycetota</taxon>
        <taxon>Actinomycetes</taxon>
        <taxon>Kitasatosporales</taxon>
        <taxon>Streptomycetaceae</taxon>
        <taxon>Peterkaempfera</taxon>
    </lineage>
</organism>
<proteinExistence type="predicted"/>
<accession>A0A345T371</accession>